<feature type="domain" description="SCAN box" evidence="11">
    <location>
        <begin position="243"/>
        <end position="320"/>
    </location>
</feature>
<evidence type="ECO:0000256" key="10">
    <source>
        <dbReference type="SAM" id="MobiDB-lite"/>
    </source>
</evidence>
<evidence type="ECO:0000259" key="11">
    <source>
        <dbReference type="PROSITE" id="PS50804"/>
    </source>
</evidence>
<dbReference type="Gene3D" id="3.10.10.10">
    <property type="entry name" value="HIV Type 1 Reverse Transcriptase, subunit A, domain 1"/>
    <property type="match status" value="1"/>
</dbReference>
<dbReference type="CDD" id="cd09274">
    <property type="entry name" value="RNase_HI_RT_Ty3"/>
    <property type="match status" value="1"/>
</dbReference>
<keyword evidence="6" id="KW-0255">Endonuclease</keyword>
<gene>
    <name evidence="14" type="ORF">ACEWY4_027272</name>
</gene>
<dbReference type="Pfam" id="PF00665">
    <property type="entry name" value="rve"/>
    <property type="match status" value="1"/>
</dbReference>
<dbReference type="InterPro" id="IPR036875">
    <property type="entry name" value="Znf_CCHC_sf"/>
</dbReference>
<protein>
    <recommendedName>
        <fullName evidence="9">Gypsy retrotransposon integrase-like protein 1</fullName>
        <ecNumber evidence="2">3.1.26.4</ecNumber>
    </recommendedName>
</protein>
<dbReference type="Pfam" id="PF17917">
    <property type="entry name" value="RT_RNaseH"/>
    <property type="match status" value="1"/>
</dbReference>
<evidence type="ECO:0000313" key="14">
    <source>
        <dbReference type="EMBL" id="KAL2077768.1"/>
    </source>
</evidence>
<dbReference type="SUPFAM" id="SSF47353">
    <property type="entry name" value="Retrovirus capsid dimerization domain-like"/>
    <property type="match status" value="1"/>
</dbReference>
<feature type="compositionally biased region" description="Basic and acidic residues" evidence="10">
    <location>
        <begin position="327"/>
        <end position="338"/>
    </location>
</feature>
<dbReference type="EC" id="3.1.26.4" evidence="2"/>
<dbReference type="Pfam" id="PF00078">
    <property type="entry name" value="RVT_1"/>
    <property type="match status" value="1"/>
</dbReference>
<evidence type="ECO:0000259" key="12">
    <source>
        <dbReference type="PROSITE" id="PS50878"/>
    </source>
</evidence>
<evidence type="ECO:0000256" key="2">
    <source>
        <dbReference type="ARBA" id="ARBA00012180"/>
    </source>
</evidence>
<dbReference type="PROSITE" id="PS50994">
    <property type="entry name" value="INTEGRASE"/>
    <property type="match status" value="1"/>
</dbReference>
<dbReference type="InterPro" id="IPR003309">
    <property type="entry name" value="SCAN_dom"/>
</dbReference>
<evidence type="ECO:0000259" key="13">
    <source>
        <dbReference type="PROSITE" id="PS50994"/>
    </source>
</evidence>
<dbReference type="SUPFAM" id="SSF53098">
    <property type="entry name" value="Ribonuclease H-like"/>
    <property type="match status" value="1"/>
</dbReference>
<dbReference type="InterPro" id="IPR000477">
    <property type="entry name" value="RT_dom"/>
</dbReference>
<evidence type="ECO:0000256" key="4">
    <source>
        <dbReference type="ARBA" id="ARBA00022695"/>
    </source>
</evidence>
<dbReference type="SUPFAM" id="SSF56672">
    <property type="entry name" value="DNA/RNA polymerases"/>
    <property type="match status" value="1"/>
</dbReference>
<dbReference type="FunFam" id="3.10.20.370:FF:000001">
    <property type="entry name" value="Retrovirus-related Pol polyprotein from transposon 17.6-like protein"/>
    <property type="match status" value="1"/>
</dbReference>
<evidence type="ECO:0000256" key="7">
    <source>
        <dbReference type="ARBA" id="ARBA00022801"/>
    </source>
</evidence>
<dbReference type="InterPro" id="IPR012337">
    <property type="entry name" value="RNaseH-like_sf"/>
</dbReference>
<sequence length="1553" mass="173043">MEAVDVFLAAPSVDGLRTLTKEQLFKVADHFELEVPKTVKKAELVKLVEDGLIKREILSAKLLSASATPVGSGADSRLPVSSLTFEQQVKLMEMQLERDKYLEREREKDREERAKDRDLQYKKLQQDYEHLKLLAEGRAPSGSVGGSASPQQGRLPLELNLSNIIKLLPKFNERDPDTFFSLFEILAADHAWTDSERVLLLQSVIFGKAQEAFIALTDAQRKRYISVKNSILKAYELVPEAYRQKFRNWRKSDRQTHLELGRELTTLFNRWRTSEGVDTFEKLCDLVVLEQFKNIVPARIATYINEHNVKTAAEAASLADKYTLTHRQRDYAQSESRPHRFSVPRHGPPNDRKQPDAQDLCRYCFERGHWKNECPVIRSKRGHFPVKPTVCVAQLFSPGEQVCSTKPSVLCGDDSVMDAVSESTDLVTGTSLPGREFVSDCSGGGYGPFITAGFVSLGGNGEKVPVKILRDTGASESFVLESVLPFSDHSNTGTCVLICGIEMHTISVPLHRVILESDLVKGEVALAVRPSLPVEGVHVILGNNLAGGLVWPAGVAPPVVNTKFVVPLEPDQCAVDFPDVFVSCAVTRAMSRAEMRGKLERLSSDCVGLDLPVLPPTLSREEVAVAQKEDKDLAGLFTVALSQEEMRSAANGYSVVNDLLVRKWSQNHGEVVDPIVQIVVPKQFRDVVLRTAHGDVAGHFGIRKTYQQLLLHFYWPGMKRDVVKFIKCCHACQLTGKPNQAIKPVPLCPIPAVGKPFEHLIIDCVGPLPPSKSGCTYLLTVMCQSTRYPAAYPIRSITTKAVVRALTQFISIFGIPKVIQSDRGTNFTSKMFRCILKQLRVKQQLSSPYHPQSQGALERFHLTLKSLLRAYCLEMKKDWEEGVPWMLLAARGVVQDSTGFSPNELVFAHQVRGPLSVLKDGLEESQPPVNLVDFVNGFRRRLTLAWKMASDNLTGAQSKMKKRYDRRAVERGFSPGDQVLALLPMPSSLFSARFSGPYTVMRQLSECDYLLATPDRKRSTQVCHVNLLKPYFSPGPSSGGGSVSSAAVAVVGVPSHPLVAADVDEVGSCDLFLQPRLKNSESLSNLDRLMGHLSAGESAELKALILSHQSLFSDTPSCTDTIEHDIDTGEALPIRQRFYRVGPEKRKILDKEVKYLLDHGLAEPSHSSWASPCLLVGKPDNTFRFCTDYRKVNRVTKADSFPLPRVDDCIDQVGAARYVSKFDLLKGYYQVPLTPRAQEVSAFVTPSGLYSYKVMSFGLRNAPATFQRLMNRVISGLQGCTVYLDDAVLVSDTWGEHLVRIRAFFERLLQAKLTVNLAKCEFARATVVYLGKVVGQGQVRPVRAKVLAIDKFPAPTTRKELQRFLGMVGYYRSFCRNFSTVVCPLTDLLKEGVKFVWSADCQKAFENVKMLLTTAPVLAAPRLDRECQLQVDASSVGAGAVLLQVDEEGVTHPVCYFSKKFNKHQACYSTIEKEALALVWALRHFEVYVESGVQPLIVYSDHNPLTFLHTLQNPNQRLMRWALFLQPYHLDIRHIRGVDNVVADALSRSCENV</sequence>
<evidence type="ECO:0000313" key="15">
    <source>
        <dbReference type="Proteomes" id="UP001591681"/>
    </source>
</evidence>
<comment type="caution">
    <text evidence="14">The sequence shown here is derived from an EMBL/GenBank/DDBJ whole genome shotgun (WGS) entry which is preliminary data.</text>
</comment>
<dbReference type="InterPro" id="IPR041373">
    <property type="entry name" value="RT_RNaseH"/>
</dbReference>
<dbReference type="GO" id="GO:0003964">
    <property type="term" value="F:RNA-directed DNA polymerase activity"/>
    <property type="evidence" value="ECO:0007669"/>
    <property type="project" value="UniProtKB-KW"/>
</dbReference>
<evidence type="ECO:0000256" key="8">
    <source>
        <dbReference type="ARBA" id="ARBA00022918"/>
    </source>
</evidence>
<dbReference type="EMBL" id="JBHFQA010000024">
    <property type="protein sequence ID" value="KAL2077768.1"/>
    <property type="molecule type" value="Genomic_DNA"/>
</dbReference>
<dbReference type="CDD" id="cd01647">
    <property type="entry name" value="RT_LTR"/>
    <property type="match status" value="1"/>
</dbReference>
<dbReference type="InterPro" id="IPR054465">
    <property type="entry name" value="Integrase_p58-like_C"/>
</dbReference>
<evidence type="ECO:0000256" key="1">
    <source>
        <dbReference type="ARBA" id="ARBA00010879"/>
    </source>
</evidence>
<dbReference type="FunFam" id="3.30.70.270:FF:000115">
    <property type="entry name" value="Polyprotein of retroviral origin, putative"/>
    <property type="match status" value="1"/>
</dbReference>
<dbReference type="Gene3D" id="1.10.4020.10">
    <property type="entry name" value="DNA breaking-rejoining enzymes"/>
    <property type="match status" value="1"/>
</dbReference>
<evidence type="ECO:0000256" key="5">
    <source>
        <dbReference type="ARBA" id="ARBA00022722"/>
    </source>
</evidence>
<dbReference type="InterPro" id="IPR050951">
    <property type="entry name" value="Retrovirus_Pol_polyprotein"/>
</dbReference>
<dbReference type="Proteomes" id="UP001591681">
    <property type="component" value="Unassembled WGS sequence"/>
</dbReference>
<reference evidence="14 15" key="1">
    <citation type="submission" date="2024-09" db="EMBL/GenBank/DDBJ databases">
        <title>A chromosome-level genome assembly of Gray's grenadier anchovy, Coilia grayii.</title>
        <authorList>
            <person name="Fu Z."/>
        </authorList>
    </citation>
    <scope>NUCLEOTIDE SEQUENCE [LARGE SCALE GENOMIC DNA]</scope>
    <source>
        <strain evidence="14">G4</strain>
        <tissue evidence="14">Muscle</tissue>
    </source>
</reference>
<feature type="region of interest" description="Disordered" evidence="10">
    <location>
        <begin position="327"/>
        <end position="355"/>
    </location>
</feature>
<keyword evidence="15" id="KW-1185">Reference proteome</keyword>
<evidence type="ECO:0000256" key="6">
    <source>
        <dbReference type="ARBA" id="ARBA00022759"/>
    </source>
</evidence>
<name>A0ABD1IRZ2_9TELE</name>
<keyword evidence="3" id="KW-0808">Transferase</keyword>
<feature type="domain" description="Reverse transcriptase" evidence="12">
    <location>
        <begin position="1157"/>
        <end position="1334"/>
    </location>
</feature>
<feature type="domain" description="Integrase catalytic" evidence="13">
    <location>
        <begin position="752"/>
        <end position="910"/>
    </location>
</feature>
<evidence type="ECO:0000256" key="9">
    <source>
        <dbReference type="ARBA" id="ARBA00039658"/>
    </source>
</evidence>
<dbReference type="InterPro" id="IPR001584">
    <property type="entry name" value="Integrase_cat-core"/>
</dbReference>
<keyword evidence="7" id="KW-0378">Hydrolase</keyword>
<comment type="similarity">
    <text evidence="1">Belongs to the beta type-B retroviral polymerase family. HERV class-II K(HML-2) pol subfamily.</text>
</comment>
<dbReference type="InterPro" id="IPR043502">
    <property type="entry name" value="DNA/RNA_pol_sf"/>
</dbReference>
<dbReference type="Pfam" id="PF17921">
    <property type="entry name" value="Integrase_H2C2"/>
    <property type="match status" value="1"/>
</dbReference>
<dbReference type="GO" id="GO:0004523">
    <property type="term" value="F:RNA-DNA hybrid ribonuclease activity"/>
    <property type="evidence" value="ECO:0007669"/>
    <property type="project" value="UniProtKB-EC"/>
</dbReference>
<dbReference type="InterPro" id="IPR038269">
    <property type="entry name" value="SCAN_sf"/>
</dbReference>
<dbReference type="InterPro" id="IPR041588">
    <property type="entry name" value="Integrase_H2C2"/>
</dbReference>
<evidence type="ECO:0000256" key="3">
    <source>
        <dbReference type="ARBA" id="ARBA00022679"/>
    </source>
</evidence>
<dbReference type="InterPro" id="IPR043128">
    <property type="entry name" value="Rev_trsase/Diguanyl_cyclase"/>
</dbReference>
<keyword evidence="4" id="KW-0548">Nucleotidyltransferase</keyword>
<proteinExistence type="inferred from homology"/>
<dbReference type="Pfam" id="PF22938">
    <property type="entry name" value="Integrase_p58_C"/>
    <property type="match status" value="1"/>
</dbReference>
<dbReference type="PROSITE" id="PS50804">
    <property type="entry name" value="SCAN_BOX"/>
    <property type="match status" value="1"/>
</dbReference>
<dbReference type="InterPro" id="IPR036397">
    <property type="entry name" value="RNaseH_sf"/>
</dbReference>
<dbReference type="Gene3D" id="1.10.340.70">
    <property type="match status" value="1"/>
</dbReference>
<dbReference type="FunFam" id="3.30.420.10:FF:000032">
    <property type="entry name" value="Retrovirus-related Pol polyprotein from transposon 297-like Protein"/>
    <property type="match status" value="1"/>
</dbReference>
<dbReference type="PROSITE" id="PS50878">
    <property type="entry name" value="RT_POL"/>
    <property type="match status" value="1"/>
</dbReference>
<dbReference type="PANTHER" id="PTHR37984:SF5">
    <property type="entry name" value="PROTEIN NYNRIN-LIKE"/>
    <property type="match status" value="1"/>
</dbReference>
<dbReference type="SUPFAM" id="SSF57756">
    <property type="entry name" value="Retrovirus zinc finger-like domains"/>
    <property type="match status" value="1"/>
</dbReference>
<dbReference type="Pfam" id="PF02023">
    <property type="entry name" value="SCAN"/>
    <property type="match status" value="1"/>
</dbReference>
<organism evidence="14 15">
    <name type="scientific">Coilia grayii</name>
    <name type="common">Gray's grenadier anchovy</name>
    <dbReference type="NCBI Taxonomy" id="363190"/>
    <lineage>
        <taxon>Eukaryota</taxon>
        <taxon>Metazoa</taxon>
        <taxon>Chordata</taxon>
        <taxon>Craniata</taxon>
        <taxon>Vertebrata</taxon>
        <taxon>Euteleostomi</taxon>
        <taxon>Actinopterygii</taxon>
        <taxon>Neopterygii</taxon>
        <taxon>Teleostei</taxon>
        <taxon>Clupei</taxon>
        <taxon>Clupeiformes</taxon>
        <taxon>Clupeoidei</taxon>
        <taxon>Engraulidae</taxon>
        <taxon>Coilinae</taxon>
        <taxon>Coilia</taxon>
    </lineage>
</organism>
<accession>A0ABD1IRZ2</accession>
<dbReference type="PANTHER" id="PTHR37984">
    <property type="entry name" value="PROTEIN CBG26694"/>
    <property type="match status" value="1"/>
</dbReference>
<keyword evidence="5" id="KW-0540">Nuclease</keyword>
<dbReference type="Gene3D" id="3.30.70.270">
    <property type="match status" value="2"/>
</dbReference>
<keyword evidence="8" id="KW-0695">RNA-directed DNA polymerase</keyword>
<dbReference type="Gene3D" id="3.30.420.10">
    <property type="entry name" value="Ribonuclease H-like superfamily/Ribonuclease H"/>
    <property type="match status" value="1"/>
</dbReference>
<dbReference type="FunFam" id="1.10.340.70:FF:000001">
    <property type="entry name" value="Retrovirus-related Pol polyprotein from transposon gypsy-like Protein"/>
    <property type="match status" value="1"/>
</dbReference>